<dbReference type="PANTHER" id="PTHR46517">
    <property type="entry name" value="FRUCTOSE-2,6-BISPHOSPHATASE TIGAR"/>
    <property type="match status" value="1"/>
</dbReference>
<feature type="binding site" evidence="3">
    <location>
        <begin position="7"/>
        <end position="14"/>
    </location>
    <ligand>
        <name>substrate</name>
    </ligand>
</feature>
<evidence type="ECO:0000313" key="6">
    <source>
        <dbReference type="Proteomes" id="UP000070700"/>
    </source>
</evidence>
<dbReference type="InterPro" id="IPR001345">
    <property type="entry name" value="PG/BPGM_mutase_AS"/>
</dbReference>
<dbReference type="STRING" id="149040.A0A194X031"/>
<dbReference type="PANTHER" id="PTHR46517:SF1">
    <property type="entry name" value="FRUCTOSE-2,6-BISPHOSPHATASE TIGAR"/>
    <property type="match status" value="1"/>
</dbReference>
<evidence type="ECO:0000256" key="1">
    <source>
        <dbReference type="ARBA" id="ARBA00022801"/>
    </source>
</evidence>
<keyword evidence="1" id="KW-0378">Hydrolase</keyword>
<feature type="active site" description="Proton donor/acceptor" evidence="2">
    <location>
        <position position="86"/>
    </location>
</feature>
<dbReference type="PROSITE" id="PS00175">
    <property type="entry name" value="PG_MUTASE"/>
    <property type="match status" value="1"/>
</dbReference>
<dbReference type="GO" id="GO:0043456">
    <property type="term" value="P:regulation of pentose-phosphate shunt"/>
    <property type="evidence" value="ECO:0007669"/>
    <property type="project" value="TreeGrafter"/>
</dbReference>
<proteinExistence type="predicted"/>
<name>A0A194X031_MOLSC</name>
<dbReference type="AlphaFoldDB" id="A0A194X031"/>
<gene>
    <name evidence="5" type="ORF">LY89DRAFT_159875</name>
</gene>
<feature type="region of interest" description="Disordered" evidence="4">
    <location>
        <begin position="218"/>
        <end position="255"/>
    </location>
</feature>
<feature type="active site" description="Tele-phosphohistidine intermediate" evidence="2">
    <location>
        <position position="8"/>
    </location>
</feature>
<evidence type="ECO:0000256" key="3">
    <source>
        <dbReference type="PIRSR" id="PIRSR613078-2"/>
    </source>
</evidence>
<protein>
    <submittedName>
        <fullName evidence="5">Phosphoglycerate mutase-like protein</fullName>
    </submittedName>
</protein>
<feature type="compositionally biased region" description="Basic and acidic residues" evidence="4">
    <location>
        <begin position="218"/>
        <end position="228"/>
    </location>
</feature>
<dbReference type="CDD" id="cd07067">
    <property type="entry name" value="HP_PGM_like"/>
    <property type="match status" value="1"/>
</dbReference>
<evidence type="ECO:0000313" key="5">
    <source>
        <dbReference type="EMBL" id="KUJ13556.1"/>
    </source>
</evidence>
<dbReference type="InterPro" id="IPR013078">
    <property type="entry name" value="His_Pase_superF_clade-1"/>
</dbReference>
<reference evidence="5 6" key="1">
    <citation type="submission" date="2015-10" db="EMBL/GenBank/DDBJ databases">
        <title>Full genome of DAOMC 229536 Phialocephala scopiformis, a fungal endophyte of spruce producing the potent anti-insectan compound rugulosin.</title>
        <authorList>
            <consortium name="DOE Joint Genome Institute"/>
            <person name="Walker A.K."/>
            <person name="Frasz S.L."/>
            <person name="Seifert K.A."/>
            <person name="Miller J.D."/>
            <person name="Mondo S.J."/>
            <person name="Labutti K."/>
            <person name="Lipzen A."/>
            <person name="Dockter R."/>
            <person name="Kennedy M."/>
            <person name="Grigoriev I.V."/>
            <person name="Spatafora J.W."/>
        </authorList>
    </citation>
    <scope>NUCLEOTIDE SEQUENCE [LARGE SCALE GENOMIC DNA]</scope>
    <source>
        <strain evidence="5 6">CBS 120377</strain>
    </source>
</reference>
<dbReference type="InterPro" id="IPR051695">
    <property type="entry name" value="Phosphoglycerate_Mutase"/>
</dbReference>
<dbReference type="InParanoid" id="A0A194X031"/>
<dbReference type="GeneID" id="28815214"/>
<evidence type="ECO:0000256" key="4">
    <source>
        <dbReference type="SAM" id="MobiDB-lite"/>
    </source>
</evidence>
<dbReference type="Gene3D" id="3.40.50.1240">
    <property type="entry name" value="Phosphoglycerate mutase-like"/>
    <property type="match status" value="1"/>
</dbReference>
<dbReference type="SUPFAM" id="SSF53254">
    <property type="entry name" value="Phosphoglycerate mutase-like"/>
    <property type="match status" value="1"/>
</dbReference>
<dbReference type="GO" id="GO:0004331">
    <property type="term" value="F:fructose-2,6-bisphosphate 2-phosphatase activity"/>
    <property type="evidence" value="ECO:0007669"/>
    <property type="project" value="TreeGrafter"/>
</dbReference>
<keyword evidence="6" id="KW-1185">Reference proteome</keyword>
<feature type="region of interest" description="Disordered" evidence="4">
    <location>
        <begin position="312"/>
        <end position="335"/>
    </location>
</feature>
<dbReference type="GO" id="GO:0045820">
    <property type="term" value="P:negative regulation of glycolytic process"/>
    <property type="evidence" value="ECO:0007669"/>
    <property type="project" value="TreeGrafter"/>
</dbReference>
<organism evidence="5 6">
    <name type="scientific">Mollisia scopiformis</name>
    <name type="common">Conifer needle endophyte fungus</name>
    <name type="synonym">Phialocephala scopiformis</name>
    <dbReference type="NCBI Taxonomy" id="149040"/>
    <lineage>
        <taxon>Eukaryota</taxon>
        <taxon>Fungi</taxon>
        <taxon>Dikarya</taxon>
        <taxon>Ascomycota</taxon>
        <taxon>Pezizomycotina</taxon>
        <taxon>Leotiomycetes</taxon>
        <taxon>Helotiales</taxon>
        <taxon>Mollisiaceae</taxon>
        <taxon>Mollisia</taxon>
    </lineage>
</organism>
<dbReference type="KEGG" id="psco:LY89DRAFT_159875"/>
<feature type="binding site" evidence="3">
    <location>
        <position position="59"/>
    </location>
    <ligand>
        <name>substrate</name>
    </ligand>
</feature>
<dbReference type="EMBL" id="KQ947422">
    <property type="protein sequence ID" value="KUJ13556.1"/>
    <property type="molecule type" value="Genomic_DNA"/>
</dbReference>
<evidence type="ECO:0000256" key="2">
    <source>
        <dbReference type="PIRSR" id="PIRSR613078-1"/>
    </source>
</evidence>
<dbReference type="Proteomes" id="UP000070700">
    <property type="component" value="Unassembled WGS sequence"/>
</dbReference>
<dbReference type="OrthoDB" id="354304at2759"/>
<dbReference type="SMART" id="SM00855">
    <property type="entry name" value="PGAM"/>
    <property type="match status" value="1"/>
</dbReference>
<dbReference type="RefSeq" id="XP_018067911.1">
    <property type="nucleotide sequence ID" value="XM_018205488.1"/>
</dbReference>
<dbReference type="InterPro" id="IPR029033">
    <property type="entry name" value="His_PPase_superfam"/>
</dbReference>
<dbReference type="GO" id="GO:0005829">
    <property type="term" value="C:cytosol"/>
    <property type="evidence" value="ECO:0007669"/>
    <property type="project" value="TreeGrafter"/>
</dbReference>
<sequence length="335" mass="37141">MRLFLIRHGETVDNVAGNYAGTTDSALTNHGVLQANRLGSHFSATDIRVTHIFSSDLKRAFRTAEAIREAQDPAPSKTTKLEILREQDFGFYEGKQFFERPKEGNKTGKDAHLEAHRDEPGFQDVESKESMKLRMETFVDDHLVQLLHEVEAHHSVVVVAHGIILSHLWRLLLKRFPPGNVAVLPGVQAAERGFSLEYLGGWSNTGYLELEVKAKQEKVHEHTAKGEESSLPSKANLPELESNSDPAEEPMPSTSTAELCIEASNVPQKPSIPPPLPVNAPPAPSKLLNMSLLVMAVNSQVHLKGLKKTRGGIGNLKHDSSQKTMDSFFKKRRLE</sequence>
<dbReference type="Pfam" id="PF00300">
    <property type="entry name" value="His_Phos_1"/>
    <property type="match status" value="1"/>
</dbReference>
<accession>A0A194X031</accession>